<dbReference type="Proteomes" id="UP000253816">
    <property type="component" value="Unassembled WGS sequence"/>
</dbReference>
<evidence type="ECO:0000313" key="2">
    <source>
        <dbReference type="EMBL" id="RDB31666.1"/>
    </source>
</evidence>
<reference evidence="2 3" key="1">
    <citation type="submission" date="2018-07" db="EMBL/GenBank/DDBJ databases">
        <title>Comparative genomics of the Candidatus Parilichlamydiaceae reveals evidence of convergent evolution and genome reduction in the phylum Chlamydiae.</title>
        <authorList>
            <person name="Taylor-Brown A."/>
            <person name="Polkinghorne A."/>
        </authorList>
    </citation>
    <scope>NUCLEOTIDE SEQUENCE [LARGE SCALE GENOMIC DNA]</scope>
    <source>
        <strain evidence="2 3">Hat2</strain>
    </source>
</reference>
<organism evidence="2 3">
    <name type="scientific">Candidatus Similichlamydia laticola</name>
    <dbReference type="NCBI Taxonomy" id="2170265"/>
    <lineage>
        <taxon>Bacteria</taxon>
        <taxon>Pseudomonadati</taxon>
        <taxon>Chlamydiota</taxon>
        <taxon>Chlamydiia</taxon>
        <taxon>Parachlamydiales</taxon>
        <taxon>Candidatus Parilichlamydiaceae</taxon>
        <taxon>Candidatus Similichlamydia</taxon>
    </lineage>
</organism>
<dbReference type="AlphaFoldDB" id="A0A369KKX9"/>
<dbReference type="EMBL" id="QQBG01000010">
    <property type="protein sequence ID" value="RDB31666.1"/>
    <property type="molecule type" value="Genomic_DNA"/>
</dbReference>
<protein>
    <submittedName>
        <fullName evidence="2">Uncharacterized protein</fullName>
    </submittedName>
</protein>
<name>A0A369KKX9_9BACT</name>
<proteinExistence type="predicted"/>
<evidence type="ECO:0000313" key="3">
    <source>
        <dbReference type="Proteomes" id="UP000253816"/>
    </source>
</evidence>
<keyword evidence="3" id="KW-1185">Reference proteome</keyword>
<gene>
    <name evidence="2" type="ORF">HAT2_00277</name>
</gene>
<evidence type="ECO:0000256" key="1">
    <source>
        <dbReference type="SAM" id="MobiDB-lite"/>
    </source>
</evidence>
<sequence>MLVSSISISFISSSKGQTGSIRVPIIDRATLDVRIQDFARVRRNRVSWLLESSWAVGRQLFQDGSREVFSCPIGARQAADSVAFSLAGELSLFCNGPDQRGVIFCFLPDSNIDVISSSSTLEEGICLPGFHEAPFFSFSMNRVSCLIGENGWIAKDEKGDLSLKGIEFTFVRRSSSKGLFLFCRTTEEAFPFPEKPIQAQSYIKVHCFSSWKNFSFCVRIPVLTEYELEKRIKEACHARGQIMGTNLTDTECLDQQQLFPPFPRIFDFPPGMGIQIPSGEAFGGEVLCSYREESCFQIAFLPHSFERGETLPIKAFRVFPIWQTGYQAYSQSQLPGGKIHILSSRHVRLLPCSDKEYRMQGACLNFLCTAAKGLWGLFVSANREEVVSATASSVDSVPMPSSRSTGGSPSPPLQQLISVPYFIESRSQVPKIFEIPLLDPSTLEACIQGSNCFGRAYEYASKDGEKIVCKILLNSSPNELFFFPGPLTEQELICNLKLFSSDIGKRGFSLWYFPPNSGSRTKNNLIKRKDVFSLQKSNQAKCFAIPHNRITCLISEDGWFLSSSSNKLSLRGLSLQFIQKTKSVGLFCQSKEEDLSHPERPIVMGGVVRKAHANYKNYVQIDCSSSYKGFFFQIRLPVLNIEELQNEIKMAIDLRKEATEKQVHALTVSRWEHKEDLFKKEDYLSISFPPGMEVDVPFGGCLGGDLFLAFDGTSFQILLISDAFRTKKEEMSNRRGSRRPFLRPSKGSFHKVICSSNKLYLFKSPDIKLLKKSRREYCIEGARLQLMTILKRSLWGITISRASDIAPIDPHDASHSGSNEEDACRERLSRKRKLFLSDNEPNTASRDLVPSEEGASTSTFSDTDAARVLLELSRSHKVEQRMPLQSTLEEVLLAQEGSTCHDG</sequence>
<feature type="region of interest" description="Disordered" evidence="1">
    <location>
        <begin position="835"/>
        <end position="860"/>
    </location>
</feature>
<accession>A0A369KKX9</accession>
<comment type="caution">
    <text evidence="2">The sequence shown here is derived from an EMBL/GenBank/DDBJ whole genome shotgun (WGS) entry which is preliminary data.</text>
</comment>